<dbReference type="EMBL" id="APMM01000037">
    <property type="protein sequence ID" value="ENN95898.1"/>
    <property type="molecule type" value="Genomic_DNA"/>
</dbReference>
<name>N6V0Q9_9EURY</name>
<dbReference type="Proteomes" id="UP000053695">
    <property type="component" value="Unassembled WGS sequence"/>
</dbReference>
<sequence>MKALFLYHEGNVIMERFYKNLINENFCNVCEECDNCRGDWSYKDDVEAIVIRQPEEEFIEDPEDYIPQLPKADVCIVQLHEDLLYELPYILKDLGYRYFIIPSERPNDLSLAMRKKLKEICSKFNISFYNPKPFCSLKEPKEFIEYFRIGYPKFKITIDGNKIKDIKVLISSPCGESYYIAKRLLGKDINEIKEEIANAHHNYPCLASMEIDKELNDTILHKAGYIALESIMKEIKCLKE</sequence>
<comment type="caution">
    <text evidence="1">The sequence shown here is derived from an EMBL/GenBank/DDBJ whole genome shotgun (WGS) entry which is preliminary data.</text>
</comment>
<dbReference type="STRING" id="1069083.GCA_000371805_01323"/>
<proteinExistence type="predicted"/>
<accession>N6V0Q9</accession>
<evidence type="ECO:0000313" key="1">
    <source>
        <dbReference type="EMBL" id="ENN95898.1"/>
    </source>
</evidence>
<evidence type="ECO:0008006" key="3">
    <source>
        <dbReference type="Google" id="ProtNLM"/>
    </source>
</evidence>
<protein>
    <recommendedName>
        <fullName evidence="3">Thymidylate synthase</fullName>
    </recommendedName>
</protein>
<dbReference type="Pfam" id="PF02593">
    <property type="entry name" value="DUF166"/>
    <property type="match status" value="1"/>
</dbReference>
<dbReference type="AlphaFoldDB" id="N6V0Q9"/>
<gene>
    <name evidence="1" type="ORF">J422_05319</name>
</gene>
<organism evidence="1 2">
    <name type="scientific">Methanocaldococcus villosus KIN24-T80</name>
    <dbReference type="NCBI Taxonomy" id="1069083"/>
    <lineage>
        <taxon>Archaea</taxon>
        <taxon>Methanobacteriati</taxon>
        <taxon>Methanobacteriota</taxon>
        <taxon>Methanomada group</taxon>
        <taxon>Methanococci</taxon>
        <taxon>Methanococcales</taxon>
        <taxon>Methanocaldococcaceae</taxon>
        <taxon>Methanocaldococcus</taxon>
    </lineage>
</organism>
<dbReference type="OrthoDB" id="51323at2157"/>
<dbReference type="RefSeq" id="WP_004592377.1">
    <property type="nucleotide sequence ID" value="NZ_APMM01000037.1"/>
</dbReference>
<reference evidence="1 2" key="1">
    <citation type="journal article" date="2013" name="Genome Announc.">
        <title>Draft Genome Sequence of a Highly Flagellated, Fast-Swimming Archaeon, Methanocaldococcus villosus Strain KIN24-T80 (DSM 22612).</title>
        <authorList>
            <person name="Thennarasu S."/>
            <person name="Polireddy D."/>
            <person name="Antony A."/>
            <person name="Yada M.R."/>
            <person name="Algarawi S."/>
            <person name="Sivakumar N."/>
        </authorList>
    </citation>
    <scope>NUCLEOTIDE SEQUENCE [LARGE SCALE GENOMIC DNA]</scope>
    <source>
        <strain evidence="1 2">KIN24-T80</strain>
    </source>
</reference>
<evidence type="ECO:0000313" key="2">
    <source>
        <dbReference type="Proteomes" id="UP000053695"/>
    </source>
</evidence>
<dbReference type="InterPro" id="IPR003745">
    <property type="entry name" value="DUF166"/>
</dbReference>
<dbReference type="PATRIC" id="fig|1069083.5.peg.1038"/>
<keyword evidence="2" id="KW-1185">Reference proteome</keyword>